<keyword evidence="2 5" id="KW-0812">Transmembrane</keyword>
<protein>
    <recommendedName>
        <fullName evidence="5">UPF0756 membrane protein QS62_04125</fullName>
    </recommendedName>
</protein>
<dbReference type="EMBL" id="JTJU01000072">
    <property type="protein sequence ID" value="OBX07405.1"/>
    <property type="molecule type" value="Genomic_DNA"/>
</dbReference>
<comment type="caution">
    <text evidence="6">The sequence shown here is derived from an EMBL/GenBank/DDBJ whole genome shotgun (WGS) entry which is preliminary data.</text>
</comment>
<proteinExistence type="inferred from homology"/>
<keyword evidence="3 5" id="KW-1133">Transmembrane helix</keyword>
<feature type="transmembrane region" description="Helical" evidence="5">
    <location>
        <begin position="83"/>
        <end position="102"/>
    </location>
</feature>
<dbReference type="HAMAP" id="MF_01874">
    <property type="entry name" value="UPF0756"/>
    <property type="match status" value="1"/>
</dbReference>
<evidence type="ECO:0000256" key="1">
    <source>
        <dbReference type="ARBA" id="ARBA00022475"/>
    </source>
</evidence>
<accession>A0A1A7P0N5</accession>
<comment type="caution">
    <text evidence="5">Lacks conserved residue(s) required for the propagation of feature annotation.</text>
</comment>
<comment type="subcellular location">
    <subcellularLocation>
        <location evidence="5">Cell membrane</location>
        <topology evidence="5">Multi-pass membrane protein</topology>
    </subcellularLocation>
</comment>
<keyword evidence="4 5" id="KW-0472">Membrane</keyword>
<reference evidence="8 9" key="1">
    <citation type="submission" date="2014-11" db="EMBL/GenBank/DDBJ databases">
        <title>Pan-genome of Gallibacterium spp.</title>
        <authorList>
            <person name="Kudirkiene E."/>
            <person name="Bojesen A.M."/>
        </authorList>
    </citation>
    <scope>NUCLEOTIDE SEQUENCE [LARGE SCALE GENOMIC DNA]</scope>
    <source>
        <strain evidence="7 8">18469/18</strain>
        <strain evidence="6 9">F150</strain>
    </source>
</reference>
<evidence type="ECO:0000313" key="6">
    <source>
        <dbReference type="EMBL" id="OBW95311.1"/>
    </source>
</evidence>
<dbReference type="Pfam" id="PF04284">
    <property type="entry name" value="DUF441"/>
    <property type="match status" value="1"/>
</dbReference>
<feature type="transmembrane region" description="Helical" evidence="5">
    <location>
        <begin position="54"/>
        <end position="71"/>
    </location>
</feature>
<evidence type="ECO:0000313" key="9">
    <source>
        <dbReference type="Proteomes" id="UP000092649"/>
    </source>
</evidence>
<feature type="transmembrane region" description="Helical" evidence="5">
    <location>
        <begin position="114"/>
        <end position="147"/>
    </location>
</feature>
<sequence length="149" mass="15418">MSLQFNGIALFLVVLIALGVIGHNNSITVAATVLLLMHETALSKYIVWLDKYGLSFGIIILTIGVLSPLVSGKISLPAIKELLHWKMVLAVVVGILVAWLGGRGATLMLGAPTLVTGLLIGTIIGVAFLGGVPVGPLIAAGILSLFLAK</sequence>
<name>A0A1A7P0N5_9PAST</name>
<dbReference type="Proteomes" id="UP000092527">
    <property type="component" value="Unassembled WGS sequence"/>
</dbReference>
<gene>
    <name evidence="6" type="ORF">QS62_04125</name>
    <name evidence="7" type="ORF">QV09_11115</name>
</gene>
<comment type="similarity">
    <text evidence="5">Belongs to the UPF0756 family.</text>
</comment>
<organism evidence="6 9">
    <name type="scientific">Gallibacterium salpingitidis</name>
    <dbReference type="NCBI Taxonomy" id="505341"/>
    <lineage>
        <taxon>Bacteria</taxon>
        <taxon>Pseudomonadati</taxon>
        <taxon>Pseudomonadota</taxon>
        <taxon>Gammaproteobacteria</taxon>
        <taxon>Pasteurellales</taxon>
        <taxon>Pasteurellaceae</taxon>
        <taxon>Gallibacterium</taxon>
    </lineage>
</organism>
<dbReference type="EMBL" id="JTJL01000013">
    <property type="protein sequence ID" value="OBW95311.1"/>
    <property type="molecule type" value="Genomic_DNA"/>
</dbReference>
<dbReference type="PANTHER" id="PTHR38452:SF1">
    <property type="entry name" value="UPF0756 MEMBRANE PROTEIN YEAL"/>
    <property type="match status" value="1"/>
</dbReference>
<evidence type="ECO:0000256" key="5">
    <source>
        <dbReference type="HAMAP-Rule" id="MF_01874"/>
    </source>
</evidence>
<dbReference type="PANTHER" id="PTHR38452">
    <property type="entry name" value="UPF0756 MEMBRANE PROTEIN YEAL"/>
    <property type="match status" value="1"/>
</dbReference>
<dbReference type="InterPro" id="IPR007382">
    <property type="entry name" value="UPF0756_TM"/>
</dbReference>
<keyword evidence="1 5" id="KW-1003">Cell membrane</keyword>
<evidence type="ECO:0000256" key="2">
    <source>
        <dbReference type="ARBA" id="ARBA00022692"/>
    </source>
</evidence>
<evidence type="ECO:0000256" key="4">
    <source>
        <dbReference type="ARBA" id="ARBA00023136"/>
    </source>
</evidence>
<keyword evidence="9" id="KW-1185">Reference proteome</keyword>
<dbReference type="PATRIC" id="fig|505341.3.peg.835"/>
<dbReference type="STRING" id="505341.QV08_09585"/>
<dbReference type="Proteomes" id="UP000092649">
    <property type="component" value="Unassembled WGS sequence"/>
</dbReference>
<dbReference type="GO" id="GO:0005886">
    <property type="term" value="C:plasma membrane"/>
    <property type="evidence" value="ECO:0007669"/>
    <property type="project" value="UniProtKB-SubCell"/>
</dbReference>
<evidence type="ECO:0000313" key="7">
    <source>
        <dbReference type="EMBL" id="OBX07405.1"/>
    </source>
</evidence>
<evidence type="ECO:0000313" key="8">
    <source>
        <dbReference type="Proteomes" id="UP000092527"/>
    </source>
</evidence>
<dbReference type="RefSeq" id="WP_066106352.1">
    <property type="nucleotide sequence ID" value="NZ_CP103875.1"/>
</dbReference>
<evidence type="ECO:0000256" key="3">
    <source>
        <dbReference type="ARBA" id="ARBA00022989"/>
    </source>
</evidence>
<dbReference type="OrthoDB" id="80306at2"/>
<dbReference type="AlphaFoldDB" id="A0A1A7P0N5"/>